<reference evidence="1 2" key="1">
    <citation type="journal article" date="2017" name="Mol. Ecol.">
        <title>Comparative and population genomic landscape of Phellinus noxius: A hypervariable fungus causing root rot in trees.</title>
        <authorList>
            <person name="Chung C.L."/>
            <person name="Lee T.J."/>
            <person name="Akiba M."/>
            <person name="Lee H.H."/>
            <person name="Kuo T.H."/>
            <person name="Liu D."/>
            <person name="Ke H.M."/>
            <person name="Yokoi T."/>
            <person name="Roa M.B."/>
            <person name="Lu M.J."/>
            <person name="Chang Y.Y."/>
            <person name="Ann P.J."/>
            <person name="Tsai J.N."/>
            <person name="Chen C.Y."/>
            <person name="Tzean S.S."/>
            <person name="Ota Y."/>
            <person name="Hattori T."/>
            <person name="Sahashi N."/>
            <person name="Liou R.F."/>
            <person name="Kikuchi T."/>
            <person name="Tsai I.J."/>
        </authorList>
    </citation>
    <scope>NUCLEOTIDE SEQUENCE [LARGE SCALE GENOMIC DNA]</scope>
    <source>
        <strain evidence="1 2">FFPRI411160</strain>
    </source>
</reference>
<sequence>MHKQQLTEFKLRIHTNPNDIQFITSLGLFTNLTRLEITNHISGHYVLEHFSSSPPILLPNLRFLGLCRAKHVLKCVNTPSLVSLGISDAIRSDINEGGLILYEYLQRSNPPLETLKLEFSHLPNRNLLRNILRQLSTVQSFIIKHSDECFDPSLNDLQDYSQINDLWSLLSINSPSTGCLLPNLSRLAYYRSCQDAYKRRKEQGNMNCVSNGCSMIIKDLQDYIEEIHGASFI</sequence>
<keyword evidence="2" id="KW-1185">Reference proteome</keyword>
<gene>
    <name evidence="1" type="ORF">PNOK_0486300</name>
</gene>
<proteinExistence type="predicted"/>
<evidence type="ECO:0000313" key="2">
    <source>
        <dbReference type="Proteomes" id="UP000217199"/>
    </source>
</evidence>
<dbReference type="InParanoid" id="A0A286UK76"/>
<name>A0A286UK76_9AGAM</name>
<evidence type="ECO:0000313" key="1">
    <source>
        <dbReference type="EMBL" id="PAV19929.1"/>
    </source>
</evidence>
<dbReference type="EMBL" id="NBII01000004">
    <property type="protein sequence ID" value="PAV19929.1"/>
    <property type="molecule type" value="Genomic_DNA"/>
</dbReference>
<protein>
    <submittedName>
        <fullName evidence="1">Uncharacterized protein</fullName>
    </submittedName>
</protein>
<organism evidence="1 2">
    <name type="scientific">Pyrrhoderma noxium</name>
    <dbReference type="NCBI Taxonomy" id="2282107"/>
    <lineage>
        <taxon>Eukaryota</taxon>
        <taxon>Fungi</taxon>
        <taxon>Dikarya</taxon>
        <taxon>Basidiomycota</taxon>
        <taxon>Agaricomycotina</taxon>
        <taxon>Agaricomycetes</taxon>
        <taxon>Hymenochaetales</taxon>
        <taxon>Hymenochaetaceae</taxon>
        <taxon>Pyrrhoderma</taxon>
    </lineage>
</organism>
<dbReference type="Proteomes" id="UP000217199">
    <property type="component" value="Unassembled WGS sequence"/>
</dbReference>
<comment type="caution">
    <text evidence="1">The sequence shown here is derived from an EMBL/GenBank/DDBJ whole genome shotgun (WGS) entry which is preliminary data.</text>
</comment>
<accession>A0A286UK76</accession>
<dbReference type="AlphaFoldDB" id="A0A286UK76"/>